<accession>A0A6P5ZQ86</accession>
<dbReference type="Proteomes" id="UP000515121">
    <property type="component" value="Unplaced"/>
</dbReference>
<dbReference type="InterPro" id="IPR036879">
    <property type="entry name" value="TF_MADSbox_sf"/>
</dbReference>
<evidence type="ECO:0000256" key="5">
    <source>
        <dbReference type="ARBA" id="ARBA00023242"/>
    </source>
</evidence>
<dbReference type="GeneID" id="111303141"/>
<gene>
    <name evidence="9" type="primary">LOC111303141</name>
</gene>
<organism evidence="8 9">
    <name type="scientific">Durio zibethinus</name>
    <name type="common">Durian</name>
    <dbReference type="NCBI Taxonomy" id="66656"/>
    <lineage>
        <taxon>Eukaryota</taxon>
        <taxon>Viridiplantae</taxon>
        <taxon>Streptophyta</taxon>
        <taxon>Embryophyta</taxon>
        <taxon>Tracheophyta</taxon>
        <taxon>Spermatophyta</taxon>
        <taxon>Magnoliopsida</taxon>
        <taxon>eudicotyledons</taxon>
        <taxon>Gunneridae</taxon>
        <taxon>Pentapetalae</taxon>
        <taxon>rosids</taxon>
        <taxon>malvids</taxon>
        <taxon>Malvales</taxon>
        <taxon>Malvaceae</taxon>
        <taxon>Helicteroideae</taxon>
        <taxon>Durio</taxon>
    </lineage>
</organism>
<dbReference type="SMART" id="SM00432">
    <property type="entry name" value="MADS"/>
    <property type="match status" value="1"/>
</dbReference>
<dbReference type="FunFam" id="3.40.1810.10:FF:000006">
    <property type="entry name" value="Agamous-like MADS-box protein AGL62"/>
    <property type="match status" value="1"/>
</dbReference>
<evidence type="ECO:0000313" key="8">
    <source>
        <dbReference type="Proteomes" id="UP000515121"/>
    </source>
</evidence>
<protein>
    <submittedName>
        <fullName evidence="9">Agamous-like MADS-box protein AGL62</fullName>
    </submittedName>
</protein>
<dbReference type="GO" id="GO:0046983">
    <property type="term" value="F:protein dimerization activity"/>
    <property type="evidence" value="ECO:0007669"/>
    <property type="project" value="InterPro"/>
</dbReference>
<dbReference type="KEGG" id="dzi:111303141"/>
<dbReference type="GO" id="GO:0005634">
    <property type="term" value="C:nucleus"/>
    <property type="evidence" value="ECO:0007669"/>
    <property type="project" value="UniProtKB-SubCell"/>
</dbReference>
<dbReference type="Pfam" id="PF00319">
    <property type="entry name" value="SRF-TF"/>
    <property type="match status" value="1"/>
</dbReference>
<dbReference type="AlphaFoldDB" id="A0A6P5ZQ86"/>
<dbReference type="GO" id="GO:0000978">
    <property type="term" value="F:RNA polymerase II cis-regulatory region sequence-specific DNA binding"/>
    <property type="evidence" value="ECO:0007669"/>
    <property type="project" value="TreeGrafter"/>
</dbReference>
<name>A0A6P5ZQ86_DURZI</name>
<dbReference type="PROSITE" id="PS50066">
    <property type="entry name" value="MADS_BOX_2"/>
    <property type="match status" value="1"/>
</dbReference>
<proteinExistence type="predicted"/>
<keyword evidence="8" id="KW-1185">Reference proteome</keyword>
<dbReference type="OrthoDB" id="1896642at2759"/>
<evidence type="ECO:0000313" key="9">
    <source>
        <dbReference type="RefSeq" id="XP_022754929.1"/>
    </source>
</evidence>
<keyword evidence="2" id="KW-0805">Transcription regulation</keyword>
<evidence type="ECO:0000256" key="1">
    <source>
        <dbReference type="ARBA" id="ARBA00004123"/>
    </source>
</evidence>
<evidence type="ECO:0000256" key="4">
    <source>
        <dbReference type="ARBA" id="ARBA00023163"/>
    </source>
</evidence>
<keyword evidence="6" id="KW-0175">Coiled coil</keyword>
<dbReference type="GO" id="GO:0000981">
    <property type="term" value="F:DNA-binding transcription factor activity, RNA polymerase II-specific"/>
    <property type="evidence" value="ECO:0007669"/>
    <property type="project" value="TreeGrafter"/>
</dbReference>
<evidence type="ECO:0000256" key="6">
    <source>
        <dbReference type="SAM" id="Coils"/>
    </source>
</evidence>
<dbReference type="RefSeq" id="XP_022754929.1">
    <property type="nucleotide sequence ID" value="XM_022899194.1"/>
</dbReference>
<evidence type="ECO:0000256" key="2">
    <source>
        <dbReference type="ARBA" id="ARBA00023015"/>
    </source>
</evidence>
<keyword evidence="5" id="KW-0539">Nucleus</keyword>
<dbReference type="SUPFAM" id="SSF55455">
    <property type="entry name" value="SRF-like"/>
    <property type="match status" value="1"/>
</dbReference>
<evidence type="ECO:0000259" key="7">
    <source>
        <dbReference type="PROSITE" id="PS50066"/>
    </source>
</evidence>
<dbReference type="PANTHER" id="PTHR11945:SF610">
    <property type="entry name" value="AGAMOUS-LIKE MADS-BOX PROTEIN AGL61"/>
    <property type="match status" value="1"/>
</dbReference>
<sequence>MLNNQQKMLNKCCENKKPGKTKGRQRIEIKQLEKKNNLHVTFTKRRTGLFKKASELCILSGAKIGIIVLSPSPREKPFCFGHPNIDTILDQYLNNIGNPTFDDQDYATTDLPAFEEINKQYEESLKELEKEKKRGKEMEEAKKVGNNVGFWWDIESVEGMGIEELEAYMKATEELKDNLIVRVNALTMANVIETVAQANHGHGFGFAQNPGFGGTQ</sequence>
<keyword evidence="3" id="KW-0238">DNA-binding</keyword>
<comment type="subcellular location">
    <subcellularLocation>
        <location evidence="1">Nucleus</location>
    </subcellularLocation>
</comment>
<dbReference type="PRINTS" id="PR00404">
    <property type="entry name" value="MADSDOMAIN"/>
</dbReference>
<dbReference type="Gene3D" id="3.40.1810.10">
    <property type="entry name" value="Transcription factor, MADS-box"/>
    <property type="match status" value="1"/>
</dbReference>
<dbReference type="PANTHER" id="PTHR11945">
    <property type="entry name" value="MADS BOX PROTEIN"/>
    <property type="match status" value="1"/>
</dbReference>
<keyword evidence="4" id="KW-0804">Transcription</keyword>
<feature type="coiled-coil region" evidence="6">
    <location>
        <begin position="111"/>
        <end position="182"/>
    </location>
</feature>
<dbReference type="InterPro" id="IPR002100">
    <property type="entry name" value="TF_MADSbox"/>
</dbReference>
<feature type="domain" description="MADS-box" evidence="7">
    <location>
        <begin position="22"/>
        <end position="82"/>
    </location>
</feature>
<evidence type="ECO:0000256" key="3">
    <source>
        <dbReference type="ARBA" id="ARBA00023125"/>
    </source>
</evidence>
<reference evidence="9" key="1">
    <citation type="submission" date="2025-08" db="UniProtKB">
        <authorList>
            <consortium name="RefSeq"/>
        </authorList>
    </citation>
    <scope>IDENTIFICATION</scope>
    <source>
        <tissue evidence="9">Fruit stalk</tissue>
    </source>
</reference>